<evidence type="ECO:0000259" key="3">
    <source>
        <dbReference type="Pfam" id="PF16391"/>
    </source>
</evidence>
<feature type="chain" id="PRO_5022830323" evidence="1">
    <location>
        <begin position="19"/>
        <end position="499"/>
    </location>
</feature>
<accession>A0A5B3GVI9</accession>
<comment type="caution">
    <text evidence="4">The sequence shown here is derived from an EMBL/GenBank/DDBJ whole genome shotgun (WGS) entry which is preliminary data.</text>
</comment>
<dbReference type="EMBL" id="VVXJ01000003">
    <property type="protein sequence ID" value="KAA2377664.1"/>
    <property type="molecule type" value="Genomic_DNA"/>
</dbReference>
<dbReference type="AlphaFoldDB" id="A0A5B3GVI9"/>
<dbReference type="Pfam" id="PF16391">
    <property type="entry name" value="DUF5000"/>
    <property type="match status" value="1"/>
</dbReference>
<feature type="signal peptide" evidence="1">
    <location>
        <begin position="1"/>
        <end position="18"/>
    </location>
</feature>
<sequence length="499" mass="55440">MKTFKMLLLAIAALCVTACENDEAAYIGVPESIELSADASIIDFVVNSNSNWTLTVSDPWFKITPKHGSGKTTLKLGVDRNVTGAERTSTLEFTSADGSIERVPVSQPAYVAEMDITAAQTVLVKKGEQLTLKIAANVEDWVYTLADGAWLKEASKSEEELVFDLDPSVKFDTNVTAKITFTSPSDPVFEKTVEVRPLNFAELTASGEESVTVKRGEQYTVKVTSNIDDWTYTITDGAWMREASKTATEIIFDMIPTNLVNANKKAKITFSSPSYANLTFSMEVQPISFEASTYLPDKSKMRAFTLENDGTENTAEKNHGSAYLFDGMWQTNKGNYHLCNIEGADFNYKHWEINTTVDSFNAGHGDSFTIDAGEAIRLARFISYPYWSWANNDPLAYEIYAYTGDGEPEAAWDKWVKLGSVDASHLYEDMKGVAAGAYSALLADGITVVIPEDNEIVARYYRFKMQKNGYAVGKTELNQWWTGRIHWMTLSEATLVAYE</sequence>
<dbReference type="Pfam" id="PF13004">
    <property type="entry name" value="BACON"/>
    <property type="match status" value="1"/>
</dbReference>
<protein>
    <submittedName>
        <fullName evidence="4">Uncharacterized protein</fullName>
    </submittedName>
</protein>
<feature type="domain" description="DUF5000" evidence="3">
    <location>
        <begin position="356"/>
        <end position="469"/>
    </location>
</feature>
<dbReference type="Gene3D" id="2.60.120.260">
    <property type="entry name" value="Galactose-binding domain-like"/>
    <property type="match status" value="1"/>
</dbReference>
<dbReference type="InterPro" id="IPR032164">
    <property type="entry name" value="DUF5000"/>
</dbReference>
<evidence type="ECO:0000259" key="2">
    <source>
        <dbReference type="Pfam" id="PF13004"/>
    </source>
</evidence>
<dbReference type="Proteomes" id="UP000322658">
    <property type="component" value="Unassembled WGS sequence"/>
</dbReference>
<dbReference type="InterPro" id="IPR024361">
    <property type="entry name" value="BACON"/>
</dbReference>
<gene>
    <name evidence="4" type="ORF">F2Y07_01910</name>
</gene>
<name>A0A5B3GVI9_9BACT</name>
<keyword evidence="1" id="KW-0732">Signal</keyword>
<dbReference type="Gene3D" id="2.60.40.10">
    <property type="entry name" value="Immunoglobulins"/>
    <property type="match status" value="1"/>
</dbReference>
<evidence type="ECO:0000313" key="5">
    <source>
        <dbReference type="Proteomes" id="UP000322658"/>
    </source>
</evidence>
<organism evidence="4 5">
    <name type="scientific">Alistipes shahii</name>
    <dbReference type="NCBI Taxonomy" id="328814"/>
    <lineage>
        <taxon>Bacteria</taxon>
        <taxon>Pseudomonadati</taxon>
        <taxon>Bacteroidota</taxon>
        <taxon>Bacteroidia</taxon>
        <taxon>Bacteroidales</taxon>
        <taxon>Rikenellaceae</taxon>
        <taxon>Alistipes</taxon>
    </lineage>
</organism>
<dbReference type="InterPro" id="IPR013783">
    <property type="entry name" value="Ig-like_fold"/>
</dbReference>
<reference evidence="4 5" key="1">
    <citation type="journal article" date="2019" name="Nat. Med.">
        <title>A library of human gut bacterial isolates paired with longitudinal multiomics data enables mechanistic microbiome research.</title>
        <authorList>
            <person name="Poyet M."/>
            <person name="Groussin M."/>
            <person name="Gibbons S.M."/>
            <person name="Avila-Pacheco J."/>
            <person name="Jiang X."/>
            <person name="Kearney S.M."/>
            <person name="Perrotta A.R."/>
            <person name="Berdy B."/>
            <person name="Zhao S."/>
            <person name="Lieberman T.D."/>
            <person name="Swanson P.K."/>
            <person name="Smith M."/>
            <person name="Roesemann S."/>
            <person name="Alexander J.E."/>
            <person name="Rich S.A."/>
            <person name="Livny J."/>
            <person name="Vlamakis H."/>
            <person name="Clish C."/>
            <person name="Bullock K."/>
            <person name="Deik A."/>
            <person name="Scott J."/>
            <person name="Pierce K.A."/>
            <person name="Xavier R.J."/>
            <person name="Alm E.J."/>
        </authorList>
    </citation>
    <scope>NUCLEOTIDE SEQUENCE [LARGE SCALE GENOMIC DNA]</scope>
    <source>
        <strain evidence="4 5">BIOML-A1</strain>
    </source>
</reference>
<feature type="domain" description="BACON" evidence="2">
    <location>
        <begin position="52"/>
        <end position="107"/>
    </location>
</feature>
<evidence type="ECO:0000256" key="1">
    <source>
        <dbReference type="SAM" id="SignalP"/>
    </source>
</evidence>
<dbReference type="RefSeq" id="WP_118406967.1">
    <property type="nucleotide sequence ID" value="NZ_CATVWL010000031.1"/>
</dbReference>
<evidence type="ECO:0000313" key="4">
    <source>
        <dbReference type="EMBL" id="KAA2377664.1"/>
    </source>
</evidence>
<dbReference type="CDD" id="cd14948">
    <property type="entry name" value="BACON"/>
    <property type="match status" value="1"/>
</dbReference>
<proteinExistence type="predicted"/>